<dbReference type="HOGENOM" id="CLU_072792_3_1_11"/>
<organism evidence="2 3">
    <name type="scientific">Cellulomonas flavigena (strain ATCC 482 / DSM 20109 / BCRC 11376 / JCM 18109 / NBRC 3775 / NCIMB 8073 / NRS 134)</name>
    <dbReference type="NCBI Taxonomy" id="446466"/>
    <lineage>
        <taxon>Bacteria</taxon>
        <taxon>Bacillati</taxon>
        <taxon>Actinomycetota</taxon>
        <taxon>Actinomycetes</taxon>
        <taxon>Micrococcales</taxon>
        <taxon>Cellulomonadaceae</taxon>
        <taxon>Cellulomonas</taxon>
    </lineage>
</organism>
<dbReference type="STRING" id="446466.Cfla_3074"/>
<proteinExistence type="predicted"/>
<dbReference type="eggNOG" id="COG3571">
    <property type="taxonomic scope" value="Bacteria"/>
</dbReference>
<evidence type="ECO:0000259" key="1">
    <source>
        <dbReference type="Pfam" id="PF20408"/>
    </source>
</evidence>
<dbReference type="Proteomes" id="UP000000849">
    <property type="component" value="Chromosome"/>
</dbReference>
<feature type="domain" description="KANL3/Tex30 alpha/beta hydrolase-like" evidence="1">
    <location>
        <begin position="18"/>
        <end position="159"/>
    </location>
</feature>
<dbReference type="Pfam" id="PF20408">
    <property type="entry name" value="Abhydrolase_11"/>
    <property type="match status" value="1"/>
</dbReference>
<dbReference type="GO" id="GO:0016787">
    <property type="term" value="F:hydrolase activity"/>
    <property type="evidence" value="ECO:0007669"/>
    <property type="project" value="UniProtKB-KW"/>
</dbReference>
<dbReference type="SUPFAM" id="SSF53474">
    <property type="entry name" value="alpha/beta-Hydrolases"/>
    <property type="match status" value="1"/>
</dbReference>
<dbReference type="PANTHER" id="PTHR13136:SF11">
    <property type="entry name" value="TESTIS-EXPRESSED PROTEIN 30"/>
    <property type="match status" value="1"/>
</dbReference>
<name>D5UL75_CELFN</name>
<accession>D5UL75</accession>
<dbReference type="PANTHER" id="PTHR13136">
    <property type="entry name" value="TESTIS DEVELOPMENT PROTEIN PRTD"/>
    <property type="match status" value="1"/>
</dbReference>
<evidence type="ECO:0000313" key="2">
    <source>
        <dbReference type="EMBL" id="ADG75957.1"/>
    </source>
</evidence>
<dbReference type="RefSeq" id="WP_013118288.1">
    <property type="nucleotide sequence ID" value="NC_014151.1"/>
</dbReference>
<dbReference type="EMBL" id="CP001964">
    <property type="protein sequence ID" value="ADG75957.1"/>
    <property type="molecule type" value="Genomic_DNA"/>
</dbReference>
<sequence length="187" mass="18695">MADVRVLRAGPAPVDVAGVLLTPGAGATRDHGTLVALDAALTAAGLPVRRVDLPRGAKAAPARVREETDALAADLGVATDRLVIGGRSFGGRMCSMAVADGLAVAGLLLLSYPLHPPGRPDALRVAHLPQVDVPVLAVSGATDPFGTPDELAHHLAALAGPTTLTIVPGPHAPADAPVVAAVATWLA</sequence>
<keyword evidence="2" id="KW-0378">Hydrolase</keyword>
<dbReference type="InterPro" id="IPR026555">
    <property type="entry name" value="NSL3/Tex30"/>
</dbReference>
<keyword evidence="3" id="KW-1185">Reference proteome</keyword>
<dbReference type="Gene3D" id="3.40.50.1820">
    <property type="entry name" value="alpha/beta hydrolase"/>
    <property type="match status" value="1"/>
</dbReference>
<evidence type="ECO:0000313" key="3">
    <source>
        <dbReference type="Proteomes" id="UP000000849"/>
    </source>
</evidence>
<protein>
    <submittedName>
        <fullName evidence="2">Hydrolase of the alpha/beta-hydrolase fold family</fullName>
    </submittedName>
</protein>
<gene>
    <name evidence="2" type="ordered locus">Cfla_3074</name>
</gene>
<dbReference type="InterPro" id="IPR046879">
    <property type="entry name" value="KANL3/Tex30_Abhydrolase"/>
</dbReference>
<dbReference type="InterPro" id="IPR029058">
    <property type="entry name" value="AB_hydrolase_fold"/>
</dbReference>
<dbReference type="KEGG" id="cfl:Cfla_3074"/>
<reference evidence="2 3" key="1">
    <citation type="journal article" date="2010" name="Stand. Genomic Sci.">
        <title>Complete genome sequence of Cellulomonas flavigena type strain (134).</title>
        <authorList>
            <person name="Abt B."/>
            <person name="Foster B."/>
            <person name="Lapidus A."/>
            <person name="Clum A."/>
            <person name="Sun H."/>
            <person name="Pukall R."/>
            <person name="Lucas S."/>
            <person name="Glavina Del Rio T."/>
            <person name="Nolan M."/>
            <person name="Tice H."/>
            <person name="Cheng J.F."/>
            <person name="Pitluck S."/>
            <person name="Liolios K."/>
            <person name="Ivanova N."/>
            <person name="Mavromatis K."/>
            <person name="Ovchinnikova G."/>
            <person name="Pati A."/>
            <person name="Goodwin L."/>
            <person name="Chen A."/>
            <person name="Palaniappan K."/>
            <person name="Land M."/>
            <person name="Hauser L."/>
            <person name="Chang Y.J."/>
            <person name="Jeffries C.D."/>
            <person name="Rohde M."/>
            <person name="Goker M."/>
            <person name="Woyke T."/>
            <person name="Bristow J."/>
            <person name="Eisen J.A."/>
            <person name="Markowitz V."/>
            <person name="Hugenholtz P."/>
            <person name="Kyrpides N.C."/>
            <person name="Klenk H.P."/>
        </authorList>
    </citation>
    <scope>NUCLEOTIDE SEQUENCE [LARGE SCALE GENOMIC DNA]</scope>
    <source>
        <strain evidence="3">ATCC 482 / DSM 20109 / BCRC 11376 / JCM 18109 / NBRC 3775 / NCIMB 8073 / NRS 134</strain>
    </source>
</reference>
<dbReference type="ESTHER" id="celfn-d5ul75">
    <property type="family name" value="NLS3-Tex30"/>
</dbReference>
<dbReference type="OrthoDB" id="652634at2"/>
<dbReference type="AlphaFoldDB" id="D5UL75"/>